<gene>
    <name evidence="1" type="ORF">SAMN02745671_01579</name>
</gene>
<protein>
    <recommendedName>
        <fullName evidence="3">DUF4194 domain-containing protein</fullName>
    </recommendedName>
</protein>
<dbReference type="RefSeq" id="WP_080325845.1">
    <property type="nucleotide sequence ID" value="NZ_FQYW01000012.1"/>
</dbReference>
<dbReference type="Pfam" id="PF13835">
    <property type="entry name" value="DUF4194"/>
    <property type="match status" value="1"/>
</dbReference>
<reference evidence="1 2" key="1">
    <citation type="submission" date="2016-11" db="EMBL/GenBank/DDBJ databases">
        <authorList>
            <person name="Jaros S."/>
            <person name="Januszkiewicz K."/>
            <person name="Wedrychowicz H."/>
        </authorList>
    </citation>
    <scope>NUCLEOTIDE SEQUENCE [LARGE SCALE GENOMIC DNA]</scope>
    <source>
        <strain evidence="1 2">DSM 3074</strain>
    </source>
</reference>
<accession>A0A1M6DS11</accession>
<name>A0A1M6DS11_9FIRM</name>
<evidence type="ECO:0008006" key="3">
    <source>
        <dbReference type="Google" id="ProtNLM"/>
    </source>
</evidence>
<organism evidence="1 2">
    <name type="scientific">Anaerovibrio lipolyticus DSM 3074</name>
    <dbReference type="NCBI Taxonomy" id="1120997"/>
    <lineage>
        <taxon>Bacteria</taxon>
        <taxon>Bacillati</taxon>
        <taxon>Bacillota</taxon>
        <taxon>Negativicutes</taxon>
        <taxon>Selenomonadales</taxon>
        <taxon>Selenomonadaceae</taxon>
        <taxon>Anaerovibrio</taxon>
    </lineage>
</organism>
<evidence type="ECO:0000313" key="2">
    <source>
        <dbReference type="Proteomes" id="UP000191240"/>
    </source>
</evidence>
<proteinExistence type="predicted"/>
<dbReference type="Proteomes" id="UP000191240">
    <property type="component" value="Unassembled WGS sequence"/>
</dbReference>
<dbReference type="AlphaFoldDB" id="A0A1M6DS11"/>
<sequence>MANTMAEEKDMDYSRALITILKGVVDKRTQPDIWNIIKDNQPRMEEYVAQIGLLLYVDDNAGYAYVKQNDDENLPRLVPRHQLSYGLSILLVQLRKSLGDFDASNGDSILVLSFEDIKLRLKPFYPAATNETKFDNEVNRHIKKAVEMGFLSEVYGQADAYEVRELIRSFVTADWLQRFNERLQDYLDFGSRNAEEPSEENALEF</sequence>
<dbReference type="EMBL" id="FQYW01000012">
    <property type="protein sequence ID" value="SHI75798.1"/>
    <property type="molecule type" value="Genomic_DNA"/>
</dbReference>
<dbReference type="InterPro" id="IPR025449">
    <property type="entry name" value="JetB"/>
</dbReference>
<dbReference type="OrthoDB" id="369102at2"/>
<evidence type="ECO:0000313" key="1">
    <source>
        <dbReference type="EMBL" id="SHI75798.1"/>
    </source>
</evidence>